<name>A0A9P5LIY5_9HYPO</name>
<feature type="domain" description="Rhodopsin" evidence="8">
    <location>
        <begin position="28"/>
        <end position="272"/>
    </location>
</feature>
<dbReference type="EMBL" id="JAANBB010000027">
    <property type="protein sequence ID" value="KAF7554840.1"/>
    <property type="molecule type" value="Genomic_DNA"/>
</dbReference>
<proteinExistence type="inferred from homology"/>
<protein>
    <recommendedName>
        <fullName evidence="8">Rhodopsin domain-containing protein</fullName>
    </recommendedName>
</protein>
<accession>A0A9P5LIY5</accession>
<dbReference type="Proteomes" id="UP000722485">
    <property type="component" value="Unassembled WGS sequence"/>
</dbReference>
<evidence type="ECO:0000256" key="6">
    <source>
        <dbReference type="SAM" id="MobiDB-lite"/>
    </source>
</evidence>
<dbReference type="OrthoDB" id="4329349at2759"/>
<evidence type="ECO:0000313" key="9">
    <source>
        <dbReference type="EMBL" id="KAF7554840.1"/>
    </source>
</evidence>
<evidence type="ECO:0000256" key="1">
    <source>
        <dbReference type="ARBA" id="ARBA00004141"/>
    </source>
</evidence>
<evidence type="ECO:0000256" key="5">
    <source>
        <dbReference type="ARBA" id="ARBA00038359"/>
    </source>
</evidence>
<feature type="transmembrane region" description="Helical" evidence="7">
    <location>
        <begin position="45"/>
        <end position="66"/>
    </location>
</feature>
<evidence type="ECO:0000256" key="2">
    <source>
        <dbReference type="ARBA" id="ARBA00022692"/>
    </source>
</evidence>
<dbReference type="Pfam" id="PF20684">
    <property type="entry name" value="Fung_rhodopsin"/>
    <property type="match status" value="1"/>
</dbReference>
<feature type="compositionally biased region" description="Basic and acidic residues" evidence="6">
    <location>
        <begin position="319"/>
        <end position="332"/>
    </location>
</feature>
<comment type="similarity">
    <text evidence="5">Belongs to the SAT4 family.</text>
</comment>
<feature type="transmembrane region" description="Helical" evidence="7">
    <location>
        <begin position="133"/>
        <end position="160"/>
    </location>
</feature>
<comment type="caution">
    <text evidence="9">The sequence shown here is derived from an EMBL/GenBank/DDBJ whole genome shotgun (WGS) entry which is preliminary data.</text>
</comment>
<feature type="transmembrane region" description="Helical" evidence="7">
    <location>
        <begin position="180"/>
        <end position="201"/>
    </location>
</feature>
<keyword evidence="2 7" id="KW-0812">Transmembrane</keyword>
<feature type="transmembrane region" description="Helical" evidence="7">
    <location>
        <begin position="101"/>
        <end position="121"/>
    </location>
</feature>
<dbReference type="PANTHER" id="PTHR33048">
    <property type="entry name" value="PTH11-LIKE INTEGRAL MEMBRANE PROTEIN (AFU_ORTHOLOGUE AFUA_5G11245)"/>
    <property type="match status" value="1"/>
</dbReference>
<reference evidence="9" key="1">
    <citation type="submission" date="2020-03" db="EMBL/GenBank/DDBJ databases">
        <title>Draft Genome Sequence of Cylindrodendrum hubeiense.</title>
        <authorList>
            <person name="Buettner E."/>
            <person name="Kellner H."/>
        </authorList>
    </citation>
    <scope>NUCLEOTIDE SEQUENCE</scope>
    <source>
        <strain evidence="9">IHI 201604</strain>
    </source>
</reference>
<dbReference type="AlphaFoldDB" id="A0A9P5LIY5"/>
<sequence>MPIGEHKPSFLHESWSLFAIGTIILFARFGVRIKTVGWRGMQGDDYFSVGVLIFYAMDAFTVHYIYFLGTNVEASAILATGATISEKNLEEYIRGSKLQLAAWYSYTALIWTLKGTMLCFFSRMTIGTWHNLFVKGVSIASGLSFIAVFLTITFGCFPTHKNWQVEPDPGLKCTFKLQNFLVTTILNVLTDAAILAIPMPLLWKLQVPMKKKLVIALLLSSGLFVISAAIIRIVLTLSANPSALTINGWGVRETIVGIITVNIPILRPLFTRAFWTWGRSPISSSLRTGTGVGKSTDISGPYELTPSINDGSNRALGSKPREHGSQESIIGKDDLMNGVMVHTTYDISHEQDDGNDNWHGGRRGATKAVVHAGPNNV</sequence>
<evidence type="ECO:0000256" key="3">
    <source>
        <dbReference type="ARBA" id="ARBA00022989"/>
    </source>
</evidence>
<dbReference type="InterPro" id="IPR049326">
    <property type="entry name" value="Rhodopsin_dom_fungi"/>
</dbReference>
<feature type="transmembrane region" description="Helical" evidence="7">
    <location>
        <begin position="15"/>
        <end position="33"/>
    </location>
</feature>
<feature type="region of interest" description="Disordered" evidence="6">
    <location>
        <begin position="286"/>
        <end position="332"/>
    </location>
</feature>
<organism evidence="9 10">
    <name type="scientific">Cylindrodendrum hubeiense</name>
    <dbReference type="NCBI Taxonomy" id="595255"/>
    <lineage>
        <taxon>Eukaryota</taxon>
        <taxon>Fungi</taxon>
        <taxon>Dikarya</taxon>
        <taxon>Ascomycota</taxon>
        <taxon>Pezizomycotina</taxon>
        <taxon>Sordariomycetes</taxon>
        <taxon>Hypocreomycetidae</taxon>
        <taxon>Hypocreales</taxon>
        <taxon>Nectriaceae</taxon>
        <taxon>Cylindrodendrum</taxon>
    </lineage>
</organism>
<feature type="transmembrane region" description="Helical" evidence="7">
    <location>
        <begin position="213"/>
        <end position="235"/>
    </location>
</feature>
<evidence type="ECO:0000259" key="8">
    <source>
        <dbReference type="Pfam" id="PF20684"/>
    </source>
</evidence>
<keyword evidence="3 7" id="KW-1133">Transmembrane helix</keyword>
<evidence type="ECO:0000313" key="10">
    <source>
        <dbReference type="Proteomes" id="UP000722485"/>
    </source>
</evidence>
<evidence type="ECO:0000256" key="7">
    <source>
        <dbReference type="SAM" id="Phobius"/>
    </source>
</evidence>
<dbReference type="PANTHER" id="PTHR33048:SF2">
    <property type="entry name" value="SRPK"/>
    <property type="match status" value="1"/>
</dbReference>
<dbReference type="InterPro" id="IPR052337">
    <property type="entry name" value="SAT4-like"/>
</dbReference>
<keyword evidence="4 7" id="KW-0472">Membrane</keyword>
<dbReference type="GO" id="GO:0016020">
    <property type="term" value="C:membrane"/>
    <property type="evidence" value="ECO:0007669"/>
    <property type="project" value="UniProtKB-SubCell"/>
</dbReference>
<keyword evidence="10" id="KW-1185">Reference proteome</keyword>
<comment type="subcellular location">
    <subcellularLocation>
        <location evidence="1">Membrane</location>
        <topology evidence="1">Multi-pass membrane protein</topology>
    </subcellularLocation>
</comment>
<gene>
    <name evidence="9" type="ORF">G7Z17_g2618</name>
</gene>
<evidence type="ECO:0000256" key="4">
    <source>
        <dbReference type="ARBA" id="ARBA00023136"/>
    </source>
</evidence>